<accession>A0A915IF15</accession>
<reference evidence="2" key="1">
    <citation type="submission" date="2022-11" db="UniProtKB">
        <authorList>
            <consortium name="WormBaseParasite"/>
        </authorList>
    </citation>
    <scope>IDENTIFICATION</scope>
</reference>
<proteinExistence type="predicted"/>
<name>A0A915IF15_ROMCU</name>
<dbReference type="AlphaFoldDB" id="A0A915IF15"/>
<dbReference type="Gene3D" id="3.30.710.10">
    <property type="entry name" value="Potassium Channel Kv1.1, Chain A"/>
    <property type="match status" value="1"/>
</dbReference>
<protein>
    <submittedName>
        <fullName evidence="2">Uncharacterized protein</fullName>
    </submittedName>
</protein>
<keyword evidence="1" id="KW-1185">Reference proteome</keyword>
<dbReference type="WBParaSite" id="nRc.2.0.1.t12755-RA">
    <property type="protein sequence ID" value="nRc.2.0.1.t12755-RA"/>
    <property type="gene ID" value="nRc.2.0.1.g12755"/>
</dbReference>
<sequence>QSTELLIDDIDATILSSFLRFVDDGIISDLDKESIIDGRTDHLSGLLYAGHKYMVDDLVQTCTSFMQFWMSDRNVEHFLNLSNIYDIPNLKNCALDFMQCRK</sequence>
<organism evidence="1 2">
    <name type="scientific">Romanomermis culicivorax</name>
    <name type="common">Nematode worm</name>
    <dbReference type="NCBI Taxonomy" id="13658"/>
    <lineage>
        <taxon>Eukaryota</taxon>
        <taxon>Metazoa</taxon>
        <taxon>Ecdysozoa</taxon>
        <taxon>Nematoda</taxon>
        <taxon>Enoplea</taxon>
        <taxon>Dorylaimia</taxon>
        <taxon>Mermithida</taxon>
        <taxon>Mermithoidea</taxon>
        <taxon>Mermithidae</taxon>
        <taxon>Romanomermis</taxon>
    </lineage>
</organism>
<evidence type="ECO:0000313" key="1">
    <source>
        <dbReference type="Proteomes" id="UP000887565"/>
    </source>
</evidence>
<evidence type="ECO:0000313" key="2">
    <source>
        <dbReference type="WBParaSite" id="nRc.2.0.1.t12755-RA"/>
    </source>
</evidence>
<dbReference type="InterPro" id="IPR011333">
    <property type="entry name" value="SKP1/BTB/POZ_sf"/>
</dbReference>
<dbReference type="Proteomes" id="UP000887565">
    <property type="component" value="Unplaced"/>
</dbReference>